<dbReference type="GO" id="GO:0005634">
    <property type="term" value="C:nucleus"/>
    <property type="evidence" value="ECO:0007669"/>
    <property type="project" value="TreeGrafter"/>
</dbReference>
<dbReference type="PANTHER" id="PTHR20835">
    <property type="entry name" value="E3 UBIQUITIN-PROTEIN LIGASE PPP1R11-RELATED"/>
    <property type="match status" value="1"/>
</dbReference>
<dbReference type="GO" id="GO:0004865">
    <property type="term" value="F:protein serine/threonine phosphatase inhibitor activity"/>
    <property type="evidence" value="ECO:0007669"/>
    <property type="project" value="InterPro"/>
</dbReference>
<evidence type="ECO:0000256" key="3">
    <source>
        <dbReference type="SAM" id="MobiDB-lite"/>
    </source>
</evidence>
<sequence length="115" mass="13012">MAERVIGPSFSSETQTLTVDEVDNNQEDVRAVKLTLKKPKTEKQVKWSTETVDNEHMNKKKSKCCCIYEKPRNFGESSSEGEDECENCFGHVELKHKVKPESSIPSTPPAELKEP</sequence>
<evidence type="ECO:0000313" key="5">
    <source>
        <dbReference type="Proteomes" id="UP001152798"/>
    </source>
</evidence>
<dbReference type="GO" id="GO:0008157">
    <property type="term" value="F:protein phosphatase 1 binding"/>
    <property type="evidence" value="ECO:0007669"/>
    <property type="project" value="TreeGrafter"/>
</dbReference>
<name>A0A9P0H5H9_NEZVI</name>
<dbReference type="Pfam" id="PF07491">
    <property type="entry name" value="PPI_Ypi1"/>
    <property type="match status" value="1"/>
</dbReference>
<feature type="region of interest" description="Disordered" evidence="3">
    <location>
        <begin position="96"/>
        <end position="115"/>
    </location>
</feature>
<accession>A0A9P0H5H9</accession>
<gene>
    <name evidence="4" type="ORF">NEZAVI_LOCUS6017</name>
</gene>
<proteinExistence type="predicted"/>
<evidence type="ECO:0000256" key="1">
    <source>
        <dbReference type="ARBA" id="ARBA00021994"/>
    </source>
</evidence>
<dbReference type="AlphaFoldDB" id="A0A9P0H5H9"/>
<evidence type="ECO:0000256" key="2">
    <source>
        <dbReference type="ARBA" id="ARBA00031039"/>
    </source>
</evidence>
<keyword evidence="5" id="KW-1185">Reference proteome</keyword>
<dbReference type="InterPro" id="IPR011107">
    <property type="entry name" value="PPI_Ypi1"/>
</dbReference>
<protein>
    <recommendedName>
        <fullName evidence="1">E3 ubiquitin-protein ligase PPP1R11</fullName>
    </recommendedName>
    <alternativeName>
        <fullName evidence="2">Protein phosphatase 1 regulatory subunit 11</fullName>
    </alternativeName>
</protein>
<evidence type="ECO:0000313" key="4">
    <source>
        <dbReference type="EMBL" id="CAH1395812.1"/>
    </source>
</evidence>
<dbReference type="PANTHER" id="PTHR20835:SF0">
    <property type="entry name" value="E3 UBIQUITIN-PROTEIN LIGASE PPP1R11"/>
    <property type="match status" value="1"/>
</dbReference>
<dbReference type="EMBL" id="OV725079">
    <property type="protein sequence ID" value="CAH1395812.1"/>
    <property type="molecule type" value="Genomic_DNA"/>
</dbReference>
<reference evidence="4" key="1">
    <citation type="submission" date="2022-01" db="EMBL/GenBank/DDBJ databases">
        <authorList>
            <person name="King R."/>
        </authorList>
    </citation>
    <scope>NUCLEOTIDE SEQUENCE</scope>
</reference>
<dbReference type="OrthoDB" id="307488at2759"/>
<organism evidence="4 5">
    <name type="scientific">Nezara viridula</name>
    <name type="common">Southern green stink bug</name>
    <name type="synonym">Cimex viridulus</name>
    <dbReference type="NCBI Taxonomy" id="85310"/>
    <lineage>
        <taxon>Eukaryota</taxon>
        <taxon>Metazoa</taxon>
        <taxon>Ecdysozoa</taxon>
        <taxon>Arthropoda</taxon>
        <taxon>Hexapoda</taxon>
        <taxon>Insecta</taxon>
        <taxon>Pterygota</taxon>
        <taxon>Neoptera</taxon>
        <taxon>Paraneoptera</taxon>
        <taxon>Hemiptera</taxon>
        <taxon>Heteroptera</taxon>
        <taxon>Panheteroptera</taxon>
        <taxon>Pentatomomorpha</taxon>
        <taxon>Pentatomoidea</taxon>
        <taxon>Pentatomidae</taxon>
        <taxon>Pentatominae</taxon>
        <taxon>Nezara</taxon>
    </lineage>
</organism>
<dbReference type="Proteomes" id="UP001152798">
    <property type="component" value="Chromosome 3"/>
</dbReference>